<sequence length="73" mass="8290">MIRLAFGSAPRKVVVRLGKTNPLTPMKITRPKAVSCVWDARFRTRPRRLALATRGTASTTPRMNSYHGRYLYA</sequence>
<dbReference type="HOGENOM" id="CLU_2698604_0_0_7"/>
<reference evidence="1 2" key="1">
    <citation type="journal article" date="2011" name="J. Bacteriol.">
        <title>Genome sequence of the mercury-methylating strain Desulfovibrio desulfuricans ND132.</title>
        <authorList>
            <person name="Brown S.D."/>
            <person name="Gilmour C.C."/>
            <person name="Kucken A.M."/>
            <person name="Wall J.D."/>
            <person name="Elias D.A."/>
            <person name="Brandt C.C."/>
            <person name="Podar M."/>
            <person name="Chertkov O."/>
            <person name="Held B."/>
            <person name="Bruce D.C."/>
            <person name="Detter J.C."/>
            <person name="Tapia R."/>
            <person name="Han C.S."/>
            <person name="Goodwin L.A."/>
            <person name="Cheng J.F."/>
            <person name="Pitluck S."/>
            <person name="Woyke T."/>
            <person name="Mikhailova N."/>
            <person name="Ivanova N.N."/>
            <person name="Han J."/>
            <person name="Lucas S."/>
            <person name="Lapidus A.L."/>
            <person name="Land M.L."/>
            <person name="Hauser L.J."/>
            <person name="Palumbo A.V."/>
        </authorList>
    </citation>
    <scope>NUCLEOTIDE SEQUENCE [LARGE SCALE GENOMIC DNA]</scope>
    <source>
        <strain evidence="1 2">ND132</strain>
    </source>
</reference>
<name>F0JBK6_9BACT</name>
<gene>
    <name evidence="1" type="ORF">DND132_2305</name>
</gene>
<dbReference type="EMBL" id="CP003220">
    <property type="protein sequence ID" value="EGB15509.1"/>
    <property type="molecule type" value="Genomic_DNA"/>
</dbReference>
<dbReference type="Proteomes" id="UP000007845">
    <property type="component" value="Chromosome"/>
</dbReference>
<evidence type="ECO:0000313" key="1">
    <source>
        <dbReference type="EMBL" id="EGB15509.1"/>
    </source>
</evidence>
<evidence type="ECO:0000313" key="2">
    <source>
        <dbReference type="Proteomes" id="UP000007845"/>
    </source>
</evidence>
<accession>F0JBK6</accession>
<proteinExistence type="predicted"/>
<organism evidence="1 2">
    <name type="scientific">Pseudodesulfovibrio mercurii</name>
    <dbReference type="NCBI Taxonomy" id="641491"/>
    <lineage>
        <taxon>Bacteria</taxon>
        <taxon>Pseudomonadati</taxon>
        <taxon>Thermodesulfobacteriota</taxon>
        <taxon>Desulfovibrionia</taxon>
        <taxon>Desulfovibrionales</taxon>
        <taxon>Desulfovibrionaceae</taxon>
    </lineage>
</organism>
<keyword evidence="2" id="KW-1185">Reference proteome</keyword>
<protein>
    <submittedName>
        <fullName evidence="1">Uncharacterized protein</fullName>
    </submittedName>
</protein>
<dbReference type="KEGG" id="ddn:DND132_2305"/>
<dbReference type="STRING" id="641491.DND132_2305"/>
<dbReference type="AlphaFoldDB" id="F0JBK6"/>